<organism evidence="2 3">
    <name type="scientific">Thermofilum pendens (strain DSM 2475 / Hrk 5)</name>
    <dbReference type="NCBI Taxonomy" id="368408"/>
    <lineage>
        <taxon>Archaea</taxon>
        <taxon>Thermoproteota</taxon>
        <taxon>Thermoprotei</taxon>
        <taxon>Thermofilales</taxon>
        <taxon>Thermofilaceae</taxon>
        <taxon>Thermofilum</taxon>
    </lineage>
</organism>
<feature type="transmembrane region" description="Helical" evidence="1">
    <location>
        <begin position="310"/>
        <end position="331"/>
    </location>
</feature>
<sequence>MCSLRGAFTVARYLTMNSLGVLRRGRARVAAFLLAALLAGLYALIAVLAAYRGDAFAYARRSLSVQGLDKRSAVETLAAFQALSLAVVGLLPRTELTVSEEAEYEVLLTLPVTMREYVLGRTLHQALQSLAVQLVFLVPGAFYAAVFSAGNAAKVLLLPASFFLYVVFTEVAAGLVNTAKLAMRGKAWALRAAFLAYLVASAAHSAVTGTVSPLLVYPALLPASSLVHCFTVSESVGQVAAETGLLGLAVAALVAAQYALAGFVSPEDVKPLSEKVRRLRLGRLVSARIKTYSSSPGASVLRVVFLRPLVGAQGALAVAGAVAGWLAGVAARALAPRLDPLSLAVFAVVFSMMVILVELQLSVQEDFSPLWLYRSVPVDLRYLALASSLKVFVYSLASFLAAGLLLFSYTGERVYLLLPLSSVFASATAGVATTLLVALVMSKRRVVRYSSRGFYLVEDALALLLLAVSASLSALGVSLFELAAASGERYVALYALSSAVAGAVVLFVGVGVAGELLEERDVAQ</sequence>
<dbReference type="OrthoDB" id="386532at2157"/>
<dbReference type="EMBL" id="CP000505">
    <property type="protein sequence ID" value="ABL78817.1"/>
    <property type="molecule type" value="Genomic_DNA"/>
</dbReference>
<keyword evidence="1" id="KW-1133">Transmembrane helix</keyword>
<proteinExistence type="predicted"/>
<keyword evidence="3" id="KW-1185">Reference proteome</keyword>
<dbReference type="EnsemblBacteria" id="ABL78817">
    <property type="protein sequence ID" value="ABL78817"/>
    <property type="gene ID" value="Tpen_1420"/>
</dbReference>
<feature type="transmembrane region" description="Helical" evidence="1">
    <location>
        <begin position="383"/>
        <end position="407"/>
    </location>
</feature>
<dbReference type="Proteomes" id="UP000000641">
    <property type="component" value="Chromosome"/>
</dbReference>
<feature type="transmembrane region" description="Helical" evidence="1">
    <location>
        <begin position="188"/>
        <end position="208"/>
    </location>
</feature>
<dbReference type="HOGENOM" id="CLU_537074_0_0_2"/>
<feature type="transmembrane region" description="Helical" evidence="1">
    <location>
        <begin position="156"/>
        <end position="176"/>
    </location>
</feature>
<dbReference type="RefSeq" id="WP_011753082.1">
    <property type="nucleotide sequence ID" value="NC_008698.1"/>
</dbReference>
<dbReference type="KEGG" id="tpe:Tpen_1420"/>
<feature type="transmembrane region" description="Helical" evidence="1">
    <location>
        <begin position="130"/>
        <end position="150"/>
    </location>
</feature>
<feature type="transmembrane region" description="Helical" evidence="1">
    <location>
        <begin position="245"/>
        <end position="264"/>
    </location>
</feature>
<dbReference type="AlphaFoldDB" id="A1S037"/>
<protein>
    <submittedName>
        <fullName evidence="2">Uncharacterized protein</fullName>
    </submittedName>
</protein>
<dbReference type="GeneID" id="4600737"/>
<reference evidence="3" key="1">
    <citation type="journal article" date="2008" name="J. Bacteriol.">
        <title>Genome sequence of Thermofilum pendens reveals an exceptional loss of biosynthetic pathways without genome reduction.</title>
        <authorList>
            <person name="Anderson I."/>
            <person name="Rodriguez J."/>
            <person name="Susanti D."/>
            <person name="Porat I."/>
            <person name="Reich C."/>
            <person name="Ulrich L.E."/>
            <person name="Elkins J.G."/>
            <person name="Mavromatis K."/>
            <person name="Lykidis A."/>
            <person name="Kim E."/>
            <person name="Thompson L.S."/>
            <person name="Nolan M."/>
            <person name="Land M."/>
            <person name="Copeland A."/>
            <person name="Lapidus A."/>
            <person name="Lucas S."/>
            <person name="Detter C."/>
            <person name="Zhulin I.B."/>
            <person name="Olsen G.J."/>
            <person name="Whitman W."/>
            <person name="Mukhopadhyay B."/>
            <person name="Bristow J."/>
            <person name="Kyrpides N."/>
        </authorList>
    </citation>
    <scope>NUCLEOTIDE SEQUENCE [LARGE SCALE GENOMIC DNA]</scope>
    <source>
        <strain evidence="3">DSM 2475 / Hrk 5</strain>
    </source>
</reference>
<keyword evidence="1" id="KW-0812">Transmembrane</keyword>
<name>A1S037_THEPD</name>
<dbReference type="STRING" id="368408.Tpen_1420"/>
<feature type="transmembrane region" description="Helical" evidence="1">
    <location>
        <begin position="343"/>
        <end position="363"/>
    </location>
</feature>
<evidence type="ECO:0000313" key="3">
    <source>
        <dbReference type="Proteomes" id="UP000000641"/>
    </source>
</evidence>
<evidence type="ECO:0000256" key="1">
    <source>
        <dbReference type="SAM" id="Phobius"/>
    </source>
</evidence>
<evidence type="ECO:0000313" key="2">
    <source>
        <dbReference type="EMBL" id="ABL78817.1"/>
    </source>
</evidence>
<feature type="transmembrane region" description="Helical" evidence="1">
    <location>
        <begin position="460"/>
        <end position="480"/>
    </location>
</feature>
<feature type="transmembrane region" description="Helical" evidence="1">
    <location>
        <begin position="492"/>
        <end position="514"/>
    </location>
</feature>
<feature type="transmembrane region" description="Helical" evidence="1">
    <location>
        <begin position="29"/>
        <end position="51"/>
    </location>
</feature>
<feature type="transmembrane region" description="Helical" evidence="1">
    <location>
        <begin position="414"/>
        <end position="440"/>
    </location>
</feature>
<keyword evidence="1" id="KW-0472">Membrane</keyword>
<accession>A1S037</accession>
<gene>
    <name evidence="2" type="ordered locus">Tpen_1420</name>
</gene>